<keyword evidence="4" id="KW-0677">Repeat</keyword>
<keyword evidence="3" id="KW-0762">Sugar transport</keyword>
<keyword evidence="6 8" id="KW-0067">ATP-binding</keyword>
<dbReference type="CDD" id="cd03215">
    <property type="entry name" value="ABC_Carb_Monos_II"/>
    <property type="match status" value="1"/>
</dbReference>
<evidence type="ECO:0000256" key="3">
    <source>
        <dbReference type="ARBA" id="ARBA00022597"/>
    </source>
</evidence>
<protein>
    <submittedName>
        <fullName evidence="8">Ribose transport system ATP-binding protein</fullName>
    </submittedName>
</protein>
<dbReference type="GO" id="GO:0005524">
    <property type="term" value="F:ATP binding"/>
    <property type="evidence" value="ECO:0007669"/>
    <property type="project" value="UniProtKB-KW"/>
</dbReference>
<proteinExistence type="inferred from homology"/>
<gene>
    <name evidence="8" type="ORF">QFZ34_000147</name>
</gene>
<evidence type="ECO:0000313" key="9">
    <source>
        <dbReference type="Proteomes" id="UP001237780"/>
    </source>
</evidence>
<dbReference type="InterPro" id="IPR003593">
    <property type="entry name" value="AAA+_ATPase"/>
</dbReference>
<name>A0ABU0S2F8_9HYPH</name>
<evidence type="ECO:0000313" key="8">
    <source>
        <dbReference type="EMBL" id="MDQ0994970.1"/>
    </source>
</evidence>
<evidence type="ECO:0000256" key="6">
    <source>
        <dbReference type="ARBA" id="ARBA00022840"/>
    </source>
</evidence>
<reference evidence="8 9" key="1">
    <citation type="submission" date="2023-07" db="EMBL/GenBank/DDBJ databases">
        <title>Comparative genomics of wheat-associated soil bacteria to identify genetic determinants of phenazine resistance.</title>
        <authorList>
            <person name="Mouncey N."/>
        </authorList>
    </citation>
    <scope>NUCLEOTIDE SEQUENCE [LARGE SCALE GENOMIC DNA]</scope>
    <source>
        <strain evidence="8 9">W4I11</strain>
    </source>
</reference>
<evidence type="ECO:0000256" key="5">
    <source>
        <dbReference type="ARBA" id="ARBA00022741"/>
    </source>
</evidence>
<feature type="domain" description="ABC transporter" evidence="7">
    <location>
        <begin position="267"/>
        <end position="516"/>
    </location>
</feature>
<evidence type="ECO:0000256" key="4">
    <source>
        <dbReference type="ARBA" id="ARBA00022737"/>
    </source>
</evidence>
<dbReference type="PANTHER" id="PTHR43790">
    <property type="entry name" value="CARBOHYDRATE TRANSPORT ATP-BINDING PROTEIN MG119-RELATED"/>
    <property type="match status" value="1"/>
</dbReference>
<dbReference type="PROSITE" id="PS00211">
    <property type="entry name" value="ABC_TRANSPORTER_1"/>
    <property type="match status" value="1"/>
</dbReference>
<sequence length="526" mass="57265">METQNFASQSGNGTHATAAIMAADSPILELKGLEKQYFGTHALKPTDLAFKAGEIHAIVGENGAGKSTLIKLLTGVIPRTGGDVYWRGEPVALGTPIEAIKHGINAVHQEVVLCPHLSVAANIFLGEEHLRFGLLRHRNMVRDAQKILDDLGFDLPAHATLSDLTIGQQQLIATARAATRGARFLIFDEPTAYLTRKEGMQLFALIRRMQANGVTIVYISHRMEEVFELADRVSVLRDGTLVGTRDIADTNENELIAMMINRSIEQIYHKDSFEFGKSILETRNLSGKGFENISLTVREGEIVGLYGLIGAGRSEFVTTVFGRHPKSSGSILWKGEEVDIRREKDAIKLGIALAPESRRDQGLCLSLPVSLNLNLPVYPKLSRGGIISKSKESAQADRQIADLRIKTSTRSASAASLSGGNQQKIVIGKWLNHGAKLFIFDEPTVGVDVGTKAEIYRLFSALLSQGAGIILISSYLPEVYELADKLHVFRRGEMVASHQFKSASHEDILTKALGSAPANPILSGES</sequence>
<evidence type="ECO:0000256" key="2">
    <source>
        <dbReference type="ARBA" id="ARBA00022448"/>
    </source>
</evidence>
<dbReference type="PROSITE" id="PS50893">
    <property type="entry name" value="ABC_TRANSPORTER_2"/>
    <property type="match status" value="2"/>
</dbReference>
<dbReference type="SMART" id="SM00382">
    <property type="entry name" value="AAA"/>
    <property type="match status" value="2"/>
</dbReference>
<feature type="domain" description="ABC transporter" evidence="7">
    <location>
        <begin position="28"/>
        <end position="263"/>
    </location>
</feature>
<dbReference type="InterPro" id="IPR027417">
    <property type="entry name" value="P-loop_NTPase"/>
</dbReference>
<evidence type="ECO:0000256" key="1">
    <source>
        <dbReference type="ARBA" id="ARBA00005417"/>
    </source>
</evidence>
<keyword evidence="5" id="KW-0547">Nucleotide-binding</keyword>
<comment type="similarity">
    <text evidence="1">Belongs to the ABC transporter superfamily.</text>
</comment>
<dbReference type="InterPro" id="IPR003439">
    <property type="entry name" value="ABC_transporter-like_ATP-bd"/>
</dbReference>
<dbReference type="Gene3D" id="3.40.50.300">
    <property type="entry name" value="P-loop containing nucleotide triphosphate hydrolases"/>
    <property type="match status" value="2"/>
</dbReference>
<dbReference type="Proteomes" id="UP001237780">
    <property type="component" value="Unassembled WGS sequence"/>
</dbReference>
<keyword evidence="9" id="KW-1185">Reference proteome</keyword>
<dbReference type="EMBL" id="JAUSZT010000001">
    <property type="protein sequence ID" value="MDQ0994970.1"/>
    <property type="molecule type" value="Genomic_DNA"/>
</dbReference>
<dbReference type="Pfam" id="PF00005">
    <property type="entry name" value="ABC_tran"/>
    <property type="match status" value="2"/>
</dbReference>
<evidence type="ECO:0000259" key="7">
    <source>
        <dbReference type="PROSITE" id="PS50893"/>
    </source>
</evidence>
<accession>A0ABU0S2F8</accession>
<organism evidence="8 9">
    <name type="scientific">Phyllobacterium ifriqiyense</name>
    <dbReference type="NCBI Taxonomy" id="314238"/>
    <lineage>
        <taxon>Bacteria</taxon>
        <taxon>Pseudomonadati</taxon>
        <taxon>Pseudomonadota</taxon>
        <taxon>Alphaproteobacteria</taxon>
        <taxon>Hyphomicrobiales</taxon>
        <taxon>Phyllobacteriaceae</taxon>
        <taxon>Phyllobacterium</taxon>
    </lineage>
</organism>
<keyword evidence="2" id="KW-0813">Transport</keyword>
<dbReference type="InterPro" id="IPR017871">
    <property type="entry name" value="ABC_transporter-like_CS"/>
</dbReference>
<dbReference type="CDD" id="cd03216">
    <property type="entry name" value="ABC_Carb_Monos_I"/>
    <property type="match status" value="1"/>
</dbReference>
<comment type="caution">
    <text evidence="8">The sequence shown here is derived from an EMBL/GenBank/DDBJ whole genome shotgun (WGS) entry which is preliminary data.</text>
</comment>
<dbReference type="InterPro" id="IPR050107">
    <property type="entry name" value="ABC_carbohydrate_import_ATPase"/>
</dbReference>
<dbReference type="PANTHER" id="PTHR43790:SF9">
    <property type="entry name" value="GALACTOFURANOSE TRANSPORTER ATP-BINDING PROTEIN YTFR"/>
    <property type="match status" value="1"/>
</dbReference>
<dbReference type="SUPFAM" id="SSF52540">
    <property type="entry name" value="P-loop containing nucleoside triphosphate hydrolases"/>
    <property type="match status" value="2"/>
</dbReference>